<evidence type="ECO:0000256" key="1">
    <source>
        <dbReference type="ARBA" id="ARBA00004123"/>
    </source>
</evidence>
<dbReference type="PANTHER" id="PTHR35678:SF1">
    <property type="entry name" value="PROTEIN STPG4"/>
    <property type="match status" value="1"/>
</dbReference>
<evidence type="ECO:0000256" key="2">
    <source>
        <dbReference type="ARBA" id="ARBA00004496"/>
    </source>
</evidence>
<feature type="region of interest" description="Disordered" evidence="5">
    <location>
        <begin position="29"/>
        <end position="59"/>
    </location>
</feature>
<dbReference type="EMBL" id="GL376565">
    <property type="status" value="NOT_ANNOTATED_CDS"/>
    <property type="molecule type" value="Genomic_DNA"/>
</dbReference>
<dbReference type="GO" id="GO:0003682">
    <property type="term" value="F:chromatin binding"/>
    <property type="evidence" value="ECO:0007669"/>
    <property type="project" value="TreeGrafter"/>
</dbReference>
<evidence type="ECO:0000313" key="6">
    <source>
        <dbReference type="EnsemblProtists" id="PYU1_T014397"/>
    </source>
</evidence>
<dbReference type="VEuPathDB" id="FungiDB:PYU1_G014366"/>
<sequence length="271" mass="28959">MDSGSVSRLGYSTGFVSKTKRFSDRVKEVVPGPGEYQPARADRRPQNRKYGMSSFANTPKAFTSNQATSAAEIPGPADYNTAQTSSTLAHNIARAAFSSKVTRGFAPSTDVAAPGQYDNPIQLSQSLRKQHGSPQSIFKSVSKRLDSGATFTPGPGAYNAEDAECALRYDWIAKAHTSAAFQAGNLDRFGRMPGKATLDSELGPGSYKSESLVDSLSKKAGSSNVFRSKTSRGEGFGGHAQKSGDAPGPAFYHPSTPDRRSHLLNANKKWL</sequence>
<evidence type="ECO:0000256" key="3">
    <source>
        <dbReference type="ARBA" id="ARBA00022490"/>
    </source>
</evidence>
<evidence type="ECO:0000256" key="4">
    <source>
        <dbReference type="ARBA" id="ARBA00023242"/>
    </source>
</evidence>
<dbReference type="PANTHER" id="PTHR35678">
    <property type="entry name" value="PROTEIN STPG4"/>
    <property type="match status" value="1"/>
</dbReference>
<protein>
    <submittedName>
        <fullName evidence="6">Uncharacterized protein</fullName>
    </submittedName>
</protein>
<accession>K3XAZ8</accession>
<dbReference type="InterPro" id="IPR010736">
    <property type="entry name" value="SHIPPO-rpt"/>
</dbReference>
<feature type="region of interest" description="Disordered" evidence="5">
    <location>
        <begin position="223"/>
        <end position="271"/>
    </location>
</feature>
<evidence type="ECO:0000256" key="5">
    <source>
        <dbReference type="SAM" id="MobiDB-lite"/>
    </source>
</evidence>
<keyword evidence="7" id="KW-1185">Reference proteome</keyword>
<dbReference type="eggNOG" id="ENOG502QVU3">
    <property type="taxonomic scope" value="Eukaryota"/>
</dbReference>
<keyword evidence="4" id="KW-0539">Nucleus</keyword>
<dbReference type="GO" id="GO:0005634">
    <property type="term" value="C:nucleus"/>
    <property type="evidence" value="ECO:0007669"/>
    <property type="project" value="UniProtKB-SubCell"/>
</dbReference>
<dbReference type="GO" id="GO:0042393">
    <property type="term" value="F:histone binding"/>
    <property type="evidence" value="ECO:0007669"/>
    <property type="project" value="TreeGrafter"/>
</dbReference>
<evidence type="ECO:0000313" key="7">
    <source>
        <dbReference type="Proteomes" id="UP000019132"/>
    </source>
</evidence>
<comment type="subcellular location">
    <subcellularLocation>
        <location evidence="2">Cytoplasm</location>
    </subcellularLocation>
    <subcellularLocation>
        <location evidence="1">Nucleus</location>
    </subcellularLocation>
</comment>
<dbReference type="Proteomes" id="UP000019132">
    <property type="component" value="Unassembled WGS sequence"/>
</dbReference>
<reference evidence="7" key="1">
    <citation type="journal article" date="2010" name="Genome Biol.">
        <title>Genome sequence of the necrotrophic plant pathogen Pythium ultimum reveals original pathogenicity mechanisms and effector repertoire.</title>
        <authorList>
            <person name="Levesque C.A."/>
            <person name="Brouwer H."/>
            <person name="Cano L."/>
            <person name="Hamilton J.P."/>
            <person name="Holt C."/>
            <person name="Huitema E."/>
            <person name="Raffaele S."/>
            <person name="Robideau G.P."/>
            <person name="Thines M."/>
            <person name="Win J."/>
            <person name="Zerillo M.M."/>
            <person name="Beakes G.W."/>
            <person name="Boore J.L."/>
            <person name="Busam D."/>
            <person name="Dumas B."/>
            <person name="Ferriera S."/>
            <person name="Fuerstenberg S.I."/>
            <person name="Gachon C.M."/>
            <person name="Gaulin E."/>
            <person name="Govers F."/>
            <person name="Grenville-Briggs L."/>
            <person name="Horner N."/>
            <person name="Hostetler J."/>
            <person name="Jiang R.H."/>
            <person name="Johnson J."/>
            <person name="Krajaejun T."/>
            <person name="Lin H."/>
            <person name="Meijer H.J."/>
            <person name="Moore B."/>
            <person name="Morris P."/>
            <person name="Phuntmart V."/>
            <person name="Puiu D."/>
            <person name="Shetty J."/>
            <person name="Stajich J.E."/>
            <person name="Tripathy S."/>
            <person name="Wawra S."/>
            <person name="van West P."/>
            <person name="Whitty B.R."/>
            <person name="Coutinho P.M."/>
            <person name="Henrissat B."/>
            <person name="Martin F."/>
            <person name="Thomas P.D."/>
            <person name="Tyler B.M."/>
            <person name="De Vries R.P."/>
            <person name="Kamoun S."/>
            <person name="Yandell M."/>
            <person name="Tisserat N."/>
            <person name="Buell C.R."/>
        </authorList>
    </citation>
    <scope>NUCLEOTIDE SEQUENCE</scope>
    <source>
        <strain evidence="7">DAOM:BR144</strain>
    </source>
</reference>
<reference evidence="6" key="3">
    <citation type="submission" date="2015-02" db="UniProtKB">
        <authorList>
            <consortium name="EnsemblProtists"/>
        </authorList>
    </citation>
    <scope>IDENTIFICATION</scope>
    <source>
        <strain evidence="6">DAOM BR144</strain>
    </source>
</reference>
<dbReference type="GO" id="GO:0044727">
    <property type="term" value="P:epigenetic programing of male pronucleus"/>
    <property type="evidence" value="ECO:0007669"/>
    <property type="project" value="TreeGrafter"/>
</dbReference>
<dbReference type="AlphaFoldDB" id="K3XAZ8"/>
<dbReference type="InParanoid" id="K3XAZ8"/>
<dbReference type="OMA" id="GQYENPI"/>
<name>K3XAZ8_GLOUD</name>
<dbReference type="EnsemblProtists" id="PYU1_T014397">
    <property type="protein sequence ID" value="PYU1_T014397"/>
    <property type="gene ID" value="PYU1_G014366"/>
</dbReference>
<proteinExistence type="predicted"/>
<keyword evidence="3" id="KW-0963">Cytoplasm</keyword>
<organism evidence="6 7">
    <name type="scientific">Globisporangium ultimum (strain ATCC 200006 / CBS 805.95 / DAOM BR144)</name>
    <name type="common">Pythium ultimum</name>
    <dbReference type="NCBI Taxonomy" id="431595"/>
    <lineage>
        <taxon>Eukaryota</taxon>
        <taxon>Sar</taxon>
        <taxon>Stramenopiles</taxon>
        <taxon>Oomycota</taxon>
        <taxon>Peronosporomycetes</taxon>
        <taxon>Pythiales</taxon>
        <taxon>Pythiaceae</taxon>
        <taxon>Globisporangium</taxon>
    </lineage>
</organism>
<dbReference type="Pfam" id="PF07004">
    <property type="entry name" value="SHIPPO-rpt"/>
    <property type="match status" value="3"/>
</dbReference>
<dbReference type="GO" id="GO:0005737">
    <property type="term" value="C:cytoplasm"/>
    <property type="evidence" value="ECO:0007669"/>
    <property type="project" value="UniProtKB-SubCell"/>
</dbReference>
<reference evidence="7" key="2">
    <citation type="submission" date="2010-04" db="EMBL/GenBank/DDBJ databases">
        <authorList>
            <person name="Buell R."/>
            <person name="Hamilton J."/>
            <person name="Hostetler J."/>
        </authorList>
    </citation>
    <scope>NUCLEOTIDE SEQUENCE [LARGE SCALE GENOMIC DNA]</scope>
    <source>
        <strain evidence="7">DAOM:BR144</strain>
    </source>
</reference>
<dbReference type="HOGENOM" id="CLU_063160_0_0_1"/>